<dbReference type="OMA" id="WCRSSHI"/>
<keyword evidence="3" id="KW-1185">Reference proteome</keyword>
<accession>A0A2R2MQX4</accession>
<protein>
    <submittedName>
        <fullName evidence="4">Protein ANKUB1-like</fullName>
    </submittedName>
</protein>
<dbReference type="KEGG" id="lak:112042393"/>
<dbReference type="AlphaFoldDB" id="A0A2R2MQX4"/>
<dbReference type="GeneID" id="112042393"/>
<dbReference type="RefSeq" id="XP_023932645.1">
    <property type="nucleotide sequence ID" value="XM_024076877.1"/>
</dbReference>
<evidence type="ECO:0000256" key="1">
    <source>
        <dbReference type="SAM" id="MobiDB-lite"/>
    </source>
</evidence>
<dbReference type="SMART" id="SM00248">
    <property type="entry name" value="ANK"/>
    <property type="match status" value="3"/>
</dbReference>
<dbReference type="InterPro" id="IPR000626">
    <property type="entry name" value="Ubiquitin-like_dom"/>
</dbReference>
<dbReference type="Proteomes" id="UP000085678">
    <property type="component" value="Unplaced"/>
</dbReference>
<dbReference type="InterPro" id="IPR002110">
    <property type="entry name" value="Ankyrin_rpt"/>
</dbReference>
<dbReference type="InterPro" id="IPR036770">
    <property type="entry name" value="Ankyrin_rpt-contain_sf"/>
</dbReference>
<dbReference type="Gene3D" id="1.25.40.20">
    <property type="entry name" value="Ankyrin repeat-containing domain"/>
    <property type="match status" value="1"/>
</dbReference>
<name>A0A2R2MQX4_LINAN</name>
<dbReference type="OrthoDB" id="8856820at2759"/>
<sequence>MQIFVSYEGQRTSLFVQEGTTVQALKLMLRGTIHVQAELHVEAEDGMTREKKTLRLIYNGSELDDKWVLTDVGVFPGSTVRAVIKEEYLPNLYINVAYSEEIIPIVEKISIRHSKVSELKAIVSRKTGLPVGVFRLVNKKGMEMFDGNDLDSYDIKVADEIRMDTWDGWNDFLNLAVMGFTSHAMSKLSSDEHVSRFQMKVAMYIAAHFGHVDLAMRLIKEGIRPYEPVEDHPSRSWCSEIEPHVDSFKTPVHEAAEFGSVDIIRIFVQNNICCIFVEDFNKLMPLNLALRNQRKAVALYLLSKQFTKVEIGNTGKHLSLKLWAKIKFWAEKGRERSFLYHGADKSTLKRGAYVNRGVLVGQGVTVDGFNDSPMSSRPTVKQKTSKVDEIKHIPKPSYLVQREMRIKGHTNGKHRHGIRAGVKSRVHYFDENEEKAHKSESASEASDVLHLPPIRTRPLTRSSSHYELCQGREFEYESRPDTRASSRSAFIATGHVNVREHAEDVDIHDQEAGKKEHMEMYISDIHKTRESESQPAKPLATKPKRKKRMRTVSSPAAVPELNVAQADSPPDPPPRQATKLTTYTNASSPDKPVSRAKRKERSTRSALKLAKAKSEGALIPLPEVSLESGQRPFFYCTSNESDPRLSTLEMVDKYRGMKSRDYAIKCLAAANTFKEKPWLYQVRLAMNLATCGSKRYLRNPRAYSKRDLSNISRSV</sequence>
<dbReference type="InterPro" id="IPR042788">
    <property type="entry name" value="ANKUB1"/>
</dbReference>
<dbReference type="SUPFAM" id="SSF48403">
    <property type="entry name" value="Ankyrin repeat"/>
    <property type="match status" value="1"/>
</dbReference>
<feature type="domain" description="Ubiquitin-like" evidence="2">
    <location>
        <begin position="1"/>
        <end position="86"/>
    </location>
</feature>
<feature type="region of interest" description="Disordered" evidence="1">
    <location>
        <begin position="526"/>
        <end position="609"/>
    </location>
</feature>
<dbReference type="PROSITE" id="PS50053">
    <property type="entry name" value="UBIQUITIN_2"/>
    <property type="match status" value="1"/>
</dbReference>
<proteinExistence type="predicted"/>
<evidence type="ECO:0000259" key="2">
    <source>
        <dbReference type="PROSITE" id="PS50053"/>
    </source>
</evidence>
<dbReference type="Pfam" id="PF12796">
    <property type="entry name" value="Ank_2"/>
    <property type="match status" value="1"/>
</dbReference>
<dbReference type="InterPro" id="IPR029071">
    <property type="entry name" value="Ubiquitin-like_domsf"/>
</dbReference>
<dbReference type="PANTHER" id="PTHR46885:SF1">
    <property type="entry name" value="PROTEIN ANKUB1"/>
    <property type="match status" value="1"/>
</dbReference>
<feature type="compositionally biased region" description="Polar residues" evidence="1">
    <location>
        <begin position="578"/>
        <end position="588"/>
    </location>
</feature>
<dbReference type="PANTHER" id="PTHR46885">
    <property type="entry name" value="PROTEIN ANKUB1"/>
    <property type="match status" value="1"/>
</dbReference>
<organism evidence="3 4">
    <name type="scientific">Lingula anatina</name>
    <name type="common">Brachiopod</name>
    <name type="synonym">Lingula unguis</name>
    <dbReference type="NCBI Taxonomy" id="7574"/>
    <lineage>
        <taxon>Eukaryota</taxon>
        <taxon>Metazoa</taxon>
        <taxon>Spiralia</taxon>
        <taxon>Lophotrochozoa</taxon>
        <taxon>Brachiopoda</taxon>
        <taxon>Linguliformea</taxon>
        <taxon>Lingulata</taxon>
        <taxon>Lingulida</taxon>
        <taxon>Linguloidea</taxon>
        <taxon>Lingulidae</taxon>
        <taxon>Lingula</taxon>
    </lineage>
</organism>
<evidence type="ECO:0000313" key="3">
    <source>
        <dbReference type="Proteomes" id="UP000085678"/>
    </source>
</evidence>
<dbReference type="SUPFAM" id="SSF54236">
    <property type="entry name" value="Ubiquitin-like"/>
    <property type="match status" value="2"/>
</dbReference>
<gene>
    <name evidence="4" type="primary">LOC112042393</name>
</gene>
<reference evidence="4" key="1">
    <citation type="submission" date="2025-08" db="UniProtKB">
        <authorList>
            <consortium name="RefSeq"/>
        </authorList>
    </citation>
    <scope>IDENTIFICATION</scope>
    <source>
        <tissue evidence="4">Gonads</tissue>
    </source>
</reference>
<dbReference type="InParanoid" id="A0A2R2MQX4"/>
<evidence type="ECO:0000313" key="4">
    <source>
        <dbReference type="RefSeq" id="XP_023932645.1"/>
    </source>
</evidence>
<dbReference type="Gene3D" id="3.10.20.90">
    <property type="entry name" value="Phosphatidylinositol 3-kinase Catalytic Subunit, Chain A, domain 1"/>
    <property type="match status" value="1"/>
</dbReference>